<evidence type="ECO:0000313" key="2">
    <source>
        <dbReference type="EMBL" id="MFD0961860.1"/>
    </source>
</evidence>
<feature type="transmembrane region" description="Helical" evidence="1">
    <location>
        <begin position="49"/>
        <end position="73"/>
    </location>
</feature>
<keyword evidence="1" id="KW-1133">Transmembrane helix</keyword>
<dbReference type="Proteomes" id="UP001596989">
    <property type="component" value="Unassembled WGS sequence"/>
</dbReference>
<name>A0ABW3HWL2_9BACL</name>
<keyword evidence="3" id="KW-1185">Reference proteome</keyword>
<accession>A0ABW3HWL2</accession>
<organism evidence="2 3">
    <name type="scientific">Paenibacillus chungangensis</name>
    <dbReference type="NCBI Taxonomy" id="696535"/>
    <lineage>
        <taxon>Bacteria</taxon>
        <taxon>Bacillati</taxon>
        <taxon>Bacillota</taxon>
        <taxon>Bacilli</taxon>
        <taxon>Bacillales</taxon>
        <taxon>Paenibacillaceae</taxon>
        <taxon>Paenibacillus</taxon>
    </lineage>
</organism>
<proteinExistence type="predicted"/>
<keyword evidence="1" id="KW-0812">Transmembrane</keyword>
<protein>
    <submittedName>
        <fullName evidence="2">Uncharacterized protein</fullName>
    </submittedName>
</protein>
<dbReference type="RefSeq" id="WP_377567834.1">
    <property type="nucleotide sequence ID" value="NZ_JBHTJZ010000068.1"/>
</dbReference>
<reference evidence="3" key="1">
    <citation type="journal article" date="2019" name="Int. J. Syst. Evol. Microbiol.">
        <title>The Global Catalogue of Microorganisms (GCM) 10K type strain sequencing project: providing services to taxonomists for standard genome sequencing and annotation.</title>
        <authorList>
            <consortium name="The Broad Institute Genomics Platform"/>
            <consortium name="The Broad Institute Genome Sequencing Center for Infectious Disease"/>
            <person name="Wu L."/>
            <person name="Ma J."/>
        </authorList>
    </citation>
    <scope>NUCLEOTIDE SEQUENCE [LARGE SCALE GENOMIC DNA]</scope>
    <source>
        <strain evidence="3">CCUG 59129</strain>
    </source>
</reference>
<keyword evidence="1" id="KW-0472">Membrane</keyword>
<evidence type="ECO:0000313" key="3">
    <source>
        <dbReference type="Proteomes" id="UP001596989"/>
    </source>
</evidence>
<evidence type="ECO:0000256" key="1">
    <source>
        <dbReference type="SAM" id="Phobius"/>
    </source>
</evidence>
<sequence length="128" mass="14602">MSMEREERQEVRRRLEEELEQSGLSFDQNMRSAVLKKATRKNSFWNKQIVIPVPAALLVIGVLAGAVLWGVYWQSSTYQTLEHIHKNDTGGISKRDENAIGNERNKLVTIGGYTFYESELTKRKGSVS</sequence>
<dbReference type="EMBL" id="JBHTJZ010000068">
    <property type="protein sequence ID" value="MFD0961860.1"/>
    <property type="molecule type" value="Genomic_DNA"/>
</dbReference>
<comment type="caution">
    <text evidence="2">The sequence shown here is derived from an EMBL/GenBank/DDBJ whole genome shotgun (WGS) entry which is preliminary data.</text>
</comment>
<gene>
    <name evidence="2" type="ORF">ACFQ2I_21210</name>
</gene>